<evidence type="ECO:0000256" key="6">
    <source>
        <dbReference type="ARBA" id="ARBA00022741"/>
    </source>
</evidence>
<evidence type="ECO:0000313" key="18">
    <source>
        <dbReference type="EMBL" id="AWB35688.1"/>
    </source>
</evidence>
<dbReference type="GO" id="GO:0005524">
    <property type="term" value="F:ATP binding"/>
    <property type="evidence" value="ECO:0007669"/>
    <property type="project" value="UniProtKB-UniRule"/>
</dbReference>
<dbReference type="InterPro" id="IPR001757">
    <property type="entry name" value="P_typ_ATPase"/>
</dbReference>
<evidence type="ECO:0000256" key="4">
    <source>
        <dbReference type="ARBA" id="ARBA00022692"/>
    </source>
</evidence>
<keyword evidence="13 16" id="KW-0472">Membrane</keyword>
<dbReference type="SUPFAM" id="SSF56784">
    <property type="entry name" value="HAD-like"/>
    <property type="match status" value="1"/>
</dbReference>
<dbReference type="InterPro" id="IPR051014">
    <property type="entry name" value="Cation_Transport_ATPase_IB"/>
</dbReference>
<evidence type="ECO:0000256" key="11">
    <source>
        <dbReference type="ARBA" id="ARBA00023008"/>
    </source>
</evidence>
<evidence type="ECO:0000259" key="17">
    <source>
        <dbReference type="Pfam" id="PF00122"/>
    </source>
</evidence>
<keyword evidence="19" id="KW-1185">Reference proteome</keyword>
<keyword evidence="10 16" id="KW-1133">Transmembrane helix</keyword>
<keyword evidence="4 16" id="KW-0812">Transmembrane</keyword>
<evidence type="ECO:0000256" key="12">
    <source>
        <dbReference type="ARBA" id="ARBA00023065"/>
    </source>
</evidence>
<dbReference type="Proteomes" id="UP000244571">
    <property type="component" value="Chromosome"/>
</dbReference>
<feature type="transmembrane region" description="Helical" evidence="16">
    <location>
        <begin position="75"/>
        <end position="93"/>
    </location>
</feature>
<dbReference type="InterPro" id="IPR023298">
    <property type="entry name" value="ATPase_P-typ_TM_dom_sf"/>
</dbReference>
<comment type="subcellular location">
    <subcellularLocation>
        <location evidence="16">Cell membrane</location>
    </subcellularLocation>
    <subcellularLocation>
        <location evidence="1">Endomembrane system</location>
        <topology evidence="1">Multi-pass membrane protein</topology>
    </subcellularLocation>
</comment>
<evidence type="ECO:0000256" key="9">
    <source>
        <dbReference type="ARBA" id="ARBA00022967"/>
    </source>
</evidence>
<dbReference type="InterPro" id="IPR036163">
    <property type="entry name" value="HMA_dom_sf"/>
</dbReference>
<dbReference type="Pfam" id="PF00122">
    <property type="entry name" value="E1-E2_ATPase"/>
    <property type="match status" value="1"/>
</dbReference>
<dbReference type="InterPro" id="IPR023214">
    <property type="entry name" value="HAD_sf"/>
</dbReference>
<evidence type="ECO:0000256" key="14">
    <source>
        <dbReference type="ARBA" id="ARBA00047308"/>
    </source>
</evidence>
<feature type="transmembrane region" description="Helical" evidence="16">
    <location>
        <begin position="99"/>
        <end position="121"/>
    </location>
</feature>
<evidence type="ECO:0000256" key="5">
    <source>
        <dbReference type="ARBA" id="ARBA00022723"/>
    </source>
</evidence>
<evidence type="ECO:0000256" key="1">
    <source>
        <dbReference type="ARBA" id="ARBA00004127"/>
    </source>
</evidence>
<feature type="transmembrane region" description="Helical" evidence="16">
    <location>
        <begin position="133"/>
        <end position="149"/>
    </location>
</feature>
<dbReference type="KEGG" id="boz:DBV39_06555"/>
<dbReference type="InterPro" id="IPR036412">
    <property type="entry name" value="HAD-like_sf"/>
</dbReference>
<dbReference type="SUPFAM" id="SSF81653">
    <property type="entry name" value="Calcium ATPase, transduction domain A"/>
    <property type="match status" value="1"/>
</dbReference>
<dbReference type="InterPro" id="IPR023299">
    <property type="entry name" value="ATPase_P-typ_cyto_dom_N"/>
</dbReference>
<accession>A0A2R4XPK2</accession>
<dbReference type="GO" id="GO:0015086">
    <property type="term" value="F:cadmium ion transmembrane transporter activity"/>
    <property type="evidence" value="ECO:0007669"/>
    <property type="project" value="TreeGrafter"/>
</dbReference>
<evidence type="ECO:0000256" key="7">
    <source>
        <dbReference type="ARBA" id="ARBA00022796"/>
    </source>
</evidence>
<evidence type="ECO:0000256" key="10">
    <source>
        <dbReference type="ARBA" id="ARBA00022989"/>
    </source>
</evidence>
<dbReference type="SFLD" id="SFLDG00002">
    <property type="entry name" value="C1.7:_P-type_atpase_like"/>
    <property type="match status" value="1"/>
</dbReference>
<dbReference type="Pfam" id="PF00702">
    <property type="entry name" value="Hydrolase"/>
    <property type="match status" value="1"/>
</dbReference>
<dbReference type="InterPro" id="IPR059000">
    <property type="entry name" value="ATPase_P-type_domA"/>
</dbReference>
<keyword evidence="8 16" id="KW-0067">ATP-binding</keyword>
<keyword evidence="5 16" id="KW-0479">Metal-binding</keyword>
<dbReference type="InterPro" id="IPR008250">
    <property type="entry name" value="ATPase_P-typ_transduc_dom_A_sf"/>
</dbReference>
<evidence type="ECO:0000256" key="16">
    <source>
        <dbReference type="RuleBase" id="RU362081"/>
    </source>
</evidence>
<sequence length="733" mass="78251">MDCPAEEGQIRGALKEVSEIRSLQFDLTARTLEVDAPESVWDEVATRITSLGMPCRRLETIQSVEQARNLQRQELFRAIAALGIAVVAELIHLMAADTIAWKATGMGFAAFAIGLAGFGVLRKGWFALTHAKININALMTVAVVGAFLIGDWPEAAMVMALYSIAELIEARAVSRARNAIKGLLNLAPMQAEVRQRDGSWARTGVQSVRPGAVVRVRPGERFAFDGTVLKGHSSADQSAITGESVPVEKSSGDPVFAGTVNQYGELEFEVDKPASDTVLARIIHVVEQAQSARAPIQRFVDRFAAVYTPAVFVIALLVAIGGPLAFGIAWSDSIYKALVLLVIACPCALVISTPVTIVSGLTSAARMGVLIKGGVFLERAHHLTHIALDKTGTLTRGKPEMVASQILSQTQSEHTVLKIARALAGRSDHPVSLAIAKGLTVHGSDPEQSSQDGIHHFSAEPGRGVVARVETALKSDDSGESRVMTYRLGNHRWMHELGLCTEQVEIILNGYEAQGYTLSLLADDRSVLAVFAVADTIRESAREAVNQLQALGVKVVMLTGDNALTARKIAGQAGIVEVRSELLPQDKLDAIRDMQETAGPVGMVGDGINDSPALASADIGFAMGQAGTDIAMEAADVVIMNDDLRRVSRTIELSRKVNQVLWQNISLALGIKAVFLVLAIFDHATMWMAVFADMGASLLVVLNGLRLIRSSPISGQSGGVTGRYDSLEAGRVG</sequence>
<dbReference type="PRINTS" id="PR00119">
    <property type="entry name" value="CATATPASE"/>
</dbReference>
<dbReference type="SUPFAM" id="SSF81665">
    <property type="entry name" value="Calcium ATPase, transmembrane domain M"/>
    <property type="match status" value="1"/>
</dbReference>
<dbReference type="GO" id="GO:0005886">
    <property type="term" value="C:plasma membrane"/>
    <property type="evidence" value="ECO:0007669"/>
    <property type="project" value="UniProtKB-SubCell"/>
</dbReference>
<dbReference type="NCBIfam" id="TIGR01494">
    <property type="entry name" value="ATPase_P-type"/>
    <property type="match status" value="2"/>
</dbReference>
<dbReference type="OrthoDB" id="8552908at2"/>
<dbReference type="GO" id="GO:0016887">
    <property type="term" value="F:ATP hydrolysis activity"/>
    <property type="evidence" value="ECO:0007669"/>
    <property type="project" value="InterPro"/>
</dbReference>
<dbReference type="GO" id="GO:0046872">
    <property type="term" value="F:metal ion binding"/>
    <property type="evidence" value="ECO:0007669"/>
    <property type="project" value="UniProtKB-KW"/>
</dbReference>
<feature type="domain" description="P-type ATPase A" evidence="17">
    <location>
        <begin position="186"/>
        <end position="287"/>
    </location>
</feature>
<proteinExistence type="inferred from homology"/>
<evidence type="ECO:0000256" key="8">
    <source>
        <dbReference type="ARBA" id="ARBA00022840"/>
    </source>
</evidence>
<dbReference type="SUPFAM" id="SSF55008">
    <property type="entry name" value="HMA, heavy metal-associated domain"/>
    <property type="match status" value="1"/>
</dbReference>
<dbReference type="FunFam" id="3.40.50.1000:FF:000144">
    <property type="entry name" value="copper-transporting ATPase 1 isoform X2"/>
    <property type="match status" value="1"/>
</dbReference>
<dbReference type="PANTHER" id="PTHR48085:SF5">
    <property type="entry name" value="CADMIUM_ZINC-TRANSPORTING ATPASE HMA4-RELATED"/>
    <property type="match status" value="1"/>
</dbReference>
<dbReference type="PROSITE" id="PS00154">
    <property type="entry name" value="ATPASE_E1_E2"/>
    <property type="match status" value="1"/>
</dbReference>
<comment type="similarity">
    <text evidence="2 16">Belongs to the cation transport ATPase (P-type) (TC 3.A.3) family. Type IB subfamily.</text>
</comment>
<dbReference type="RefSeq" id="WP_108623144.1">
    <property type="nucleotide sequence ID" value="NZ_CP028901.1"/>
</dbReference>
<dbReference type="GO" id="GO:0016463">
    <property type="term" value="F:P-type zinc transporter activity"/>
    <property type="evidence" value="ECO:0007669"/>
    <property type="project" value="UniProtKB-EC"/>
</dbReference>
<feature type="transmembrane region" description="Helical" evidence="16">
    <location>
        <begin position="334"/>
        <end position="358"/>
    </location>
</feature>
<dbReference type="SFLD" id="SFLDF00027">
    <property type="entry name" value="p-type_atpase"/>
    <property type="match status" value="1"/>
</dbReference>
<dbReference type="EMBL" id="CP028901">
    <property type="protein sequence ID" value="AWB35688.1"/>
    <property type="molecule type" value="Genomic_DNA"/>
</dbReference>
<keyword evidence="9" id="KW-1278">Translocase</keyword>
<dbReference type="InterPro" id="IPR044492">
    <property type="entry name" value="P_typ_ATPase_HD_dom"/>
</dbReference>
<dbReference type="NCBIfam" id="TIGR01525">
    <property type="entry name" value="ATPase-IB_hvy"/>
    <property type="match status" value="1"/>
</dbReference>
<dbReference type="InterPro" id="IPR018303">
    <property type="entry name" value="ATPase_P-typ_P_site"/>
</dbReference>
<feature type="transmembrane region" description="Helical" evidence="16">
    <location>
        <begin position="303"/>
        <end position="328"/>
    </location>
</feature>
<name>A0A2R4XPK2_9BURK</name>
<evidence type="ECO:0000313" key="19">
    <source>
        <dbReference type="Proteomes" id="UP000244571"/>
    </source>
</evidence>
<organism evidence="18 19">
    <name type="scientific">Orrella marina</name>
    <dbReference type="NCBI Taxonomy" id="2163011"/>
    <lineage>
        <taxon>Bacteria</taxon>
        <taxon>Pseudomonadati</taxon>
        <taxon>Pseudomonadota</taxon>
        <taxon>Betaproteobacteria</taxon>
        <taxon>Burkholderiales</taxon>
        <taxon>Alcaligenaceae</taxon>
        <taxon>Orrella</taxon>
    </lineage>
</organism>
<evidence type="ECO:0000256" key="2">
    <source>
        <dbReference type="ARBA" id="ARBA00006024"/>
    </source>
</evidence>
<dbReference type="Gene3D" id="3.40.50.1000">
    <property type="entry name" value="HAD superfamily/HAD-like"/>
    <property type="match status" value="1"/>
</dbReference>
<reference evidence="18 19" key="1">
    <citation type="submission" date="2018-04" db="EMBL/GenBank/DDBJ databases">
        <title>Bordetella sp. HZ20 isolated from seawater.</title>
        <authorList>
            <person name="Sun C."/>
        </authorList>
    </citation>
    <scope>NUCLEOTIDE SEQUENCE [LARGE SCALE GENOMIC DNA]</scope>
    <source>
        <strain evidence="18 19">HZ20</strain>
    </source>
</reference>
<evidence type="ECO:0000256" key="3">
    <source>
        <dbReference type="ARBA" id="ARBA00022448"/>
    </source>
</evidence>
<dbReference type="SFLD" id="SFLDS00003">
    <property type="entry name" value="Haloacid_Dehalogenase"/>
    <property type="match status" value="1"/>
</dbReference>
<dbReference type="GO" id="GO:0012505">
    <property type="term" value="C:endomembrane system"/>
    <property type="evidence" value="ECO:0007669"/>
    <property type="project" value="UniProtKB-SubCell"/>
</dbReference>
<dbReference type="Gene3D" id="3.40.1110.10">
    <property type="entry name" value="Calcium-transporting ATPase, cytoplasmic domain N"/>
    <property type="match status" value="1"/>
</dbReference>
<feature type="transmembrane region" description="Helical" evidence="16">
    <location>
        <begin position="687"/>
        <end position="708"/>
    </location>
</feature>
<dbReference type="PRINTS" id="PR00941">
    <property type="entry name" value="CDATPASE"/>
</dbReference>
<comment type="catalytic activity">
    <reaction evidence="14">
        <text>Zn(2+)(in) + ATP + H2O = Zn(2+)(out) + ADP + phosphate + H(+)</text>
        <dbReference type="Rhea" id="RHEA:20621"/>
        <dbReference type="ChEBI" id="CHEBI:15377"/>
        <dbReference type="ChEBI" id="CHEBI:15378"/>
        <dbReference type="ChEBI" id="CHEBI:29105"/>
        <dbReference type="ChEBI" id="CHEBI:30616"/>
        <dbReference type="ChEBI" id="CHEBI:43474"/>
        <dbReference type="ChEBI" id="CHEBI:456216"/>
        <dbReference type="EC" id="7.2.2.12"/>
    </reaction>
</comment>
<dbReference type="FunFam" id="2.70.150.10:FF:000002">
    <property type="entry name" value="Copper-transporting ATPase 1, putative"/>
    <property type="match status" value="1"/>
</dbReference>
<protein>
    <submittedName>
        <fullName evidence="18">Heavy metal translocating P-type ATPase</fullName>
    </submittedName>
</protein>
<keyword evidence="16" id="KW-1003">Cell membrane</keyword>
<evidence type="ECO:0000256" key="15">
    <source>
        <dbReference type="ARBA" id="ARBA00049289"/>
    </source>
</evidence>
<keyword evidence="7" id="KW-0187">Copper transport</keyword>
<dbReference type="GO" id="GO:0140581">
    <property type="term" value="F:P-type monovalent copper transporter activity"/>
    <property type="evidence" value="ECO:0007669"/>
    <property type="project" value="UniProtKB-EC"/>
</dbReference>
<dbReference type="AlphaFoldDB" id="A0A2R4XPK2"/>
<keyword evidence="3" id="KW-0813">Transport</keyword>
<dbReference type="Gene3D" id="2.70.150.10">
    <property type="entry name" value="Calcium-transporting ATPase, cytoplasmic transduction domain A"/>
    <property type="match status" value="1"/>
</dbReference>
<feature type="transmembrane region" description="Helical" evidence="16">
    <location>
        <begin position="155"/>
        <end position="173"/>
    </location>
</feature>
<gene>
    <name evidence="18" type="ORF">DBV39_06555</name>
</gene>
<keyword evidence="12" id="KW-0406">Ion transport</keyword>
<evidence type="ECO:0000256" key="13">
    <source>
        <dbReference type="ARBA" id="ARBA00023136"/>
    </source>
</evidence>
<keyword evidence="11" id="KW-0186">Copper</keyword>
<feature type="transmembrane region" description="Helical" evidence="16">
    <location>
        <begin position="660"/>
        <end position="681"/>
    </location>
</feature>
<comment type="catalytic activity">
    <reaction evidence="15">
        <text>Cu(+)(in) + ATP + H2O = Cu(+)(out) + ADP + phosphate + H(+)</text>
        <dbReference type="Rhea" id="RHEA:25792"/>
        <dbReference type="ChEBI" id="CHEBI:15377"/>
        <dbReference type="ChEBI" id="CHEBI:15378"/>
        <dbReference type="ChEBI" id="CHEBI:30616"/>
        <dbReference type="ChEBI" id="CHEBI:43474"/>
        <dbReference type="ChEBI" id="CHEBI:49552"/>
        <dbReference type="ChEBI" id="CHEBI:456216"/>
        <dbReference type="EC" id="7.2.2.8"/>
    </reaction>
</comment>
<keyword evidence="6 16" id="KW-0547">Nucleotide-binding</keyword>
<dbReference type="PANTHER" id="PTHR48085">
    <property type="entry name" value="CADMIUM/ZINC-TRANSPORTING ATPASE HMA2-RELATED"/>
    <property type="match status" value="1"/>
</dbReference>
<dbReference type="InterPro" id="IPR027256">
    <property type="entry name" value="P-typ_ATPase_IB"/>
</dbReference>